<proteinExistence type="predicted"/>
<evidence type="ECO:0000313" key="1">
    <source>
        <dbReference type="EMBL" id="KAK1467294.1"/>
    </source>
</evidence>
<protein>
    <submittedName>
        <fullName evidence="1">Uncharacterized protein</fullName>
    </submittedName>
</protein>
<name>A0AAI9UYQ0_9PEZI</name>
<reference evidence="1 2" key="1">
    <citation type="submission" date="2016-10" db="EMBL/GenBank/DDBJ databases">
        <title>The genome sequence of Colletotrichum fioriniae PJ7.</title>
        <authorList>
            <person name="Baroncelli R."/>
        </authorList>
    </citation>
    <scope>NUCLEOTIDE SEQUENCE [LARGE SCALE GENOMIC DNA]</scope>
    <source>
        <strain evidence="1">Col 31</strain>
    </source>
</reference>
<organism evidence="1 2">
    <name type="scientific">Colletotrichum melonis</name>
    <dbReference type="NCBI Taxonomy" id="1209925"/>
    <lineage>
        <taxon>Eukaryota</taxon>
        <taxon>Fungi</taxon>
        <taxon>Dikarya</taxon>
        <taxon>Ascomycota</taxon>
        <taxon>Pezizomycotina</taxon>
        <taxon>Sordariomycetes</taxon>
        <taxon>Hypocreomycetidae</taxon>
        <taxon>Glomerellales</taxon>
        <taxon>Glomerellaceae</taxon>
        <taxon>Colletotrichum</taxon>
        <taxon>Colletotrichum acutatum species complex</taxon>
    </lineage>
</organism>
<dbReference type="AlphaFoldDB" id="A0AAI9UYQ0"/>
<gene>
    <name evidence="1" type="ORF">CMEL01_11287</name>
</gene>
<comment type="caution">
    <text evidence="1">The sequence shown here is derived from an EMBL/GenBank/DDBJ whole genome shotgun (WGS) entry which is preliminary data.</text>
</comment>
<evidence type="ECO:0000313" key="2">
    <source>
        <dbReference type="Proteomes" id="UP001239795"/>
    </source>
</evidence>
<sequence length="199" mass="22261">MGLTTTRKGAGWWVDGWMARWLDGMYGVKEAAVAEMQDPLEVALVWTVGISSHYRREARKQVFDAKRDFRTMSCFPELGGLGLDSGLGRVLDAQRIGDDIPRLPNHPLIRAPFRRNMFVLRKREGVDPGPPCPVPCSLHARVTACYFFSRELPERRFVGLLTCVIKGGAWLGPVGDKGYEARERVKSKLCRIGSQGKEG</sequence>
<dbReference type="Proteomes" id="UP001239795">
    <property type="component" value="Unassembled WGS sequence"/>
</dbReference>
<keyword evidence="2" id="KW-1185">Reference proteome</keyword>
<accession>A0AAI9UYQ0</accession>
<dbReference type="EMBL" id="MLGG01000002">
    <property type="protein sequence ID" value="KAK1467294.1"/>
    <property type="molecule type" value="Genomic_DNA"/>
</dbReference>